<dbReference type="Proteomes" id="UP000007752">
    <property type="component" value="Chromosome 1"/>
</dbReference>
<sequence length="264" mass="28651">MGNGAGKGGVVQQQQQPGSVGCPWTRMKWTDGMVRLLINVVYSVGDDGDGVAAGGAAGGKASAGAAGHGKAGGSGSHGAHGQAAAQQKKGKWKSVSRAMMESGHMVSPQQCEDKFNDLNKRYKRVVDLLGRGKACKVRQWVRRRTVEVEEQQVAHEVRAYHLERQRLKWERFRANKERDMERARLRNDRLRIDGRRMLLLLRQKDLDFDIAEANSSSVDHLTSSAPPPLAGLQQQQQPLGSSPSTAGEKPNLRQAAAGGGNCHS</sequence>
<dbReference type="PANTHER" id="PTHR46327">
    <property type="entry name" value="F16F4.11 PROTEIN-RELATED"/>
    <property type="match status" value="1"/>
</dbReference>
<protein>
    <recommendedName>
        <fullName evidence="2">Myb/SANT-like DNA-binding domain-containing protein</fullName>
    </recommendedName>
</protein>
<organism evidence="3">
    <name type="scientific">Oryza sativa subsp. japonica</name>
    <name type="common">Rice</name>
    <dbReference type="NCBI Taxonomy" id="39947"/>
    <lineage>
        <taxon>Eukaryota</taxon>
        <taxon>Viridiplantae</taxon>
        <taxon>Streptophyta</taxon>
        <taxon>Embryophyta</taxon>
        <taxon>Tracheophyta</taxon>
        <taxon>Spermatophyta</taxon>
        <taxon>Magnoliopsida</taxon>
        <taxon>Liliopsida</taxon>
        <taxon>Poales</taxon>
        <taxon>Poaceae</taxon>
        <taxon>BOP clade</taxon>
        <taxon>Oryzoideae</taxon>
        <taxon>Oryzeae</taxon>
        <taxon>Oryzinae</taxon>
        <taxon>Oryza</taxon>
        <taxon>Oryza sativa</taxon>
    </lineage>
</organism>
<dbReference type="Pfam" id="PF13837">
    <property type="entry name" value="Myb_DNA-bind_4"/>
    <property type="match status" value="1"/>
</dbReference>
<feature type="region of interest" description="Disordered" evidence="1">
    <location>
        <begin position="55"/>
        <end position="94"/>
    </location>
</feature>
<dbReference type="InterPro" id="IPR044822">
    <property type="entry name" value="Myb_DNA-bind_4"/>
</dbReference>
<feature type="region of interest" description="Disordered" evidence="1">
    <location>
        <begin position="218"/>
        <end position="264"/>
    </location>
</feature>
<dbReference type="PANTHER" id="PTHR46327:SF2">
    <property type="entry name" value="SEQUENCE-SPECIFIC DNA BINDING TRANSCRIPTION FACTOR"/>
    <property type="match status" value="1"/>
</dbReference>
<feature type="region of interest" description="Disordered" evidence="1">
    <location>
        <begin position="1"/>
        <end position="22"/>
    </location>
</feature>
<dbReference type="EMBL" id="CM000138">
    <property type="protein sequence ID" value="EEE54438.1"/>
    <property type="molecule type" value="Genomic_DNA"/>
</dbReference>
<gene>
    <name evidence="3" type="ORF">OsJ_01511</name>
</gene>
<dbReference type="Gene3D" id="1.10.10.60">
    <property type="entry name" value="Homeodomain-like"/>
    <property type="match status" value="1"/>
</dbReference>
<evidence type="ECO:0000313" key="3">
    <source>
        <dbReference type="EMBL" id="EEE54438.1"/>
    </source>
</evidence>
<feature type="compositionally biased region" description="Low complexity" evidence="1">
    <location>
        <begin position="10"/>
        <end position="21"/>
    </location>
</feature>
<dbReference type="AlphaFoldDB" id="B9EVT9"/>
<feature type="compositionally biased region" description="Low complexity" evidence="1">
    <location>
        <begin position="230"/>
        <end position="244"/>
    </location>
</feature>
<feature type="domain" description="Myb/SANT-like DNA-binding" evidence="2">
    <location>
        <begin position="86"/>
        <end position="137"/>
    </location>
</feature>
<feature type="compositionally biased region" description="Gly residues" evidence="1">
    <location>
        <begin position="66"/>
        <end position="78"/>
    </location>
</feature>
<reference evidence="3" key="1">
    <citation type="journal article" date="2005" name="PLoS Biol.">
        <title>The genomes of Oryza sativa: a history of duplications.</title>
        <authorList>
            <person name="Yu J."/>
            <person name="Wang J."/>
            <person name="Lin W."/>
            <person name="Li S."/>
            <person name="Li H."/>
            <person name="Zhou J."/>
            <person name="Ni P."/>
            <person name="Dong W."/>
            <person name="Hu S."/>
            <person name="Zeng C."/>
            <person name="Zhang J."/>
            <person name="Zhang Y."/>
            <person name="Li R."/>
            <person name="Xu Z."/>
            <person name="Li S."/>
            <person name="Li X."/>
            <person name="Zheng H."/>
            <person name="Cong L."/>
            <person name="Lin L."/>
            <person name="Yin J."/>
            <person name="Geng J."/>
            <person name="Li G."/>
            <person name="Shi J."/>
            <person name="Liu J."/>
            <person name="Lv H."/>
            <person name="Li J."/>
            <person name="Wang J."/>
            <person name="Deng Y."/>
            <person name="Ran L."/>
            <person name="Shi X."/>
            <person name="Wang X."/>
            <person name="Wu Q."/>
            <person name="Li C."/>
            <person name="Ren X."/>
            <person name="Wang J."/>
            <person name="Wang X."/>
            <person name="Li D."/>
            <person name="Liu D."/>
            <person name="Zhang X."/>
            <person name="Ji Z."/>
            <person name="Zhao W."/>
            <person name="Sun Y."/>
            <person name="Zhang Z."/>
            <person name="Bao J."/>
            <person name="Han Y."/>
            <person name="Dong L."/>
            <person name="Ji J."/>
            <person name="Chen P."/>
            <person name="Wu S."/>
            <person name="Liu J."/>
            <person name="Xiao Y."/>
            <person name="Bu D."/>
            <person name="Tan J."/>
            <person name="Yang L."/>
            <person name="Ye C."/>
            <person name="Zhang J."/>
            <person name="Xu J."/>
            <person name="Zhou Y."/>
            <person name="Yu Y."/>
            <person name="Zhang B."/>
            <person name="Zhuang S."/>
            <person name="Wei H."/>
            <person name="Liu B."/>
            <person name="Lei M."/>
            <person name="Yu H."/>
            <person name="Li Y."/>
            <person name="Xu H."/>
            <person name="Wei S."/>
            <person name="He X."/>
            <person name="Fang L."/>
            <person name="Zhang Z."/>
            <person name="Zhang Y."/>
            <person name="Huang X."/>
            <person name="Su Z."/>
            <person name="Tong W."/>
            <person name="Li J."/>
            <person name="Tong Z."/>
            <person name="Li S."/>
            <person name="Ye J."/>
            <person name="Wang L."/>
            <person name="Fang L."/>
            <person name="Lei T."/>
            <person name="Chen C."/>
            <person name="Chen H."/>
            <person name="Xu Z."/>
            <person name="Li H."/>
            <person name="Huang H."/>
            <person name="Zhang F."/>
            <person name="Xu H."/>
            <person name="Li N."/>
            <person name="Zhao C."/>
            <person name="Li S."/>
            <person name="Dong L."/>
            <person name="Huang Y."/>
            <person name="Li L."/>
            <person name="Xi Y."/>
            <person name="Qi Q."/>
            <person name="Li W."/>
            <person name="Zhang B."/>
            <person name="Hu W."/>
            <person name="Zhang Y."/>
            <person name="Tian X."/>
            <person name="Jiao Y."/>
            <person name="Liang X."/>
            <person name="Jin J."/>
            <person name="Gao L."/>
            <person name="Zheng W."/>
            <person name="Hao B."/>
            <person name="Liu S."/>
            <person name="Wang W."/>
            <person name="Yuan L."/>
            <person name="Cao M."/>
            <person name="McDermott J."/>
            <person name="Samudrala R."/>
            <person name="Wang J."/>
            <person name="Wong G.K."/>
            <person name="Yang H."/>
        </authorList>
    </citation>
    <scope>NUCLEOTIDE SEQUENCE [LARGE SCALE GENOMIC DNA]</scope>
</reference>
<evidence type="ECO:0000259" key="2">
    <source>
        <dbReference type="Pfam" id="PF13837"/>
    </source>
</evidence>
<dbReference type="PROSITE" id="PS51257">
    <property type="entry name" value="PROKAR_LIPOPROTEIN"/>
    <property type="match status" value="1"/>
</dbReference>
<accession>B9EVT9</accession>
<name>B9EVT9_ORYSJ</name>
<evidence type="ECO:0000256" key="1">
    <source>
        <dbReference type="SAM" id="MobiDB-lite"/>
    </source>
</evidence>
<reference evidence="3" key="2">
    <citation type="submission" date="2008-12" db="EMBL/GenBank/DDBJ databases">
        <title>Improved gene annotation of the rice (Oryza sativa) genomes.</title>
        <authorList>
            <person name="Wang J."/>
            <person name="Li R."/>
            <person name="Fan W."/>
            <person name="Huang Q."/>
            <person name="Zhang J."/>
            <person name="Zhou Y."/>
            <person name="Hu Y."/>
            <person name="Zi S."/>
            <person name="Li J."/>
            <person name="Ni P."/>
            <person name="Zheng H."/>
            <person name="Zhang Y."/>
            <person name="Zhao M."/>
            <person name="Hao Q."/>
            <person name="McDermott J."/>
            <person name="Samudrala R."/>
            <person name="Kristiansen K."/>
            <person name="Wong G.K.-S."/>
        </authorList>
    </citation>
    <scope>NUCLEOTIDE SEQUENCE</scope>
</reference>
<proteinExistence type="predicted"/>